<organism evidence="1 2">
    <name type="scientific">Spirosoma arboris</name>
    <dbReference type="NCBI Taxonomy" id="2682092"/>
    <lineage>
        <taxon>Bacteria</taxon>
        <taxon>Pseudomonadati</taxon>
        <taxon>Bacteroidota</taxon>
        <taxon>Cytophagia</taxon>
        <taxon>Cytophagales</taxon>
        <taxon>Cytophagaceae</taxon>
        <taxon>Spirosoma</taxon>
    </lineage>
</organism>
<dbReference type="AlphaFoldDB" id="A0A7K1SBJ5"/>
<proteinExistence type="predicted"/>
<dbReference type="Proteomes" id="UP000436006">
    <property type="component" value="Unassembled WGS sequence"/>
</dbReference>
<reference evidence="1 2" key="1">
    <citation type="submission" date="2019-12" db="EMBL/GenBank/DDBJ databases">
        <title>Spirosoma sp. HMF4905 genome sequencing and assembly.</title>
        <authorList>
            <person name="Kang H."/>
            <person name="Cha I."/>
            <person name="Kim H."/>
            <person name="Joh K."/>
        </authorList>
    </citation>
    <scope>NUCLEOTIDE SEQUENCE [LARGE SCALE GENOMIC DNA]</scope>
    <source>
        <strain evidence="1 2">HMF4905</strain>
    </source>
</reference>
<gene>
    <name evidence="1" type="ORF">GO755_14220</name>
</gene>
<name>A0A7K1SBJ5_9BACT</name>
<accession>A0A7K1SBJ5</accession>
<comment type="caution">
    <text evidence="1">The sequence shown here is derived from an EMBL/GenBank/DDBJ whole genome shotgun (WGS) entry which is preliminary data.</text>
</comment>
<keyword evidence="2" id="KW-1185">Reference proteome</keyword>
<evidence type="ECO:0000313" key="2">
    <source>
        <dbReference type="Proteomes" id="UP000436006"/>
    </source>
</evidence>
<evidence type="ECO:0000313" key="1">
    <source>
        <dbReference type="EMBL" id="MVM31194.1"/>
    </source>
</evidence>
<sequence>MLRIYLDKQVISYLRKFPTKKEDIYNQFLAIFQNQKDDFILPYSIGHFLDLKRDLTDIKDEDLTFMSSIGMNYFIRYNIHMKRSRIANENPLTAYYAGRLNENVNYQTRKESNVFDSINQEFAVMYKHYYKILHKINNNKNYKKYLSKQDIEFYERMRVIVPFDKRSISESKFIKYVQKYYYKLKEKPKSDLRAFMNERISKSKIDFTVPVHQLDFSKYNLKEDLENSNLQAFFIERILDLMVMKGEKDFNALDNVFFFHSFYQSLELTGIINEKPSKLSVESMTSDGEHAFSASYCDILITEDKKLSQKSKLLYGLLYINTLVFTVEEFIKYYRSYQKSVVIDKDQIIGLSKAEVKRFLANEIKKYNNLIERYYIDSEWRYLAMFNNINYNSVGGHYELIFSRITNNYLNMWINEEIRYITNLAVMSLGKDINGNSNFIEEVEIPQIQNKTWLGRIWHYDSLIIQLYISDSDVRHMLMRIGLFKQTSS</sequence>
<dbReference type="EMBL" id="WPIN01000005">
    <property type="protein sequence ID" value="MVM31194.1"/>
    <property type="molecule type" value="Genomic_DNA"/>
</dbReference>
<protein>
    <submittedName>
        <fullName evidence="1">Uncharacterized protein</fullName>
    </submittedName>
</protein>
<dbReference type="RefSeq" id="WP_157585844.1">
    <property type="nucleotide sequence ID" value="NZ_WPIN01000005.1"/>
</dbReference>